<dbReference type="GO" id="GO:0000156">
    <property type="term" value="F:phosphorelay response regulator activity"/>
    <property type="evidence" value="ECO:0007669"/>
    <property type="project" value="TreeGrafter"/>
</dbReference>
<dbReference type="InterPro" id="IPR011006">
    <property type="entry name" value="CheY-like_superfamily"/>
</dbReference>
<dbReference type="GO" id="GO:0005829">
    <property type="term" value="C:cytosol"/>
    <property type="evidence" value="ECO:0007669"/>
    <property type="project" value="TreeGrafter"/>
</dbReference>
<dbReference type="EMBL" id="JYJA01000029">
    <property type="protein sequence ID" value="KJL43783.1"/>
    <property type="molecule type" value="Genomic_DNA"/>
</dbReference>
<dbReference type="SMART" id="SM00448">
    <property type="entry name" value="REC"/>
    <property type="match status" value="1"/>
</dbReference>
<dbReference type="FunFam" id="3.40.50.2300:FF:000001">
    <property type="entry name" value="DNA-binding response regulator PhoB"/>
    <property type="match status" value="1"/>
</dbReference>
<keyword evidence="3" id="KW-0805">Transcription regulation</keyword>
<dbReference type="InterPro" id="IPR001867">
    <property type="entry name" value="OmpR/PhoB-type_DNA-bd"/>
</dbReference>
<dbReference type="PATRIC" id="fig|69370.6.peg.1191"/>
<dbReference type="SUPFAM" id="SSF52172">
    <property type="entry name" value="CheY-like"/>
    <property type="match status" value="1"/>
</dbReference>
<dbReference type="Pfam" id="PF00072">
    <property type="entry name" value="Response_reg"/>
    <property type="match status" value="1"/>
</dbReference>
<dbReference type="Gene3D" id="3.40.50.2300">
    <property type="match status" value="1"/>
</dbReference>
<keyword evidence="5" id="KW-0804">Transcription</keyword>
<keyword evidence="1 6" id="KW-0597">Phosphoprotein</keyword>
<comment type="caution">
    <text evidence="10">The sequence shown here is derived from an EMBL/GenBank/DDBJ whole genome shotgun (WGS) entry which is preliminary data.</text>
</comment>
<dbReference type="CDD" id="cd00383">
    <property type="entry name" value="trans_reg_C"/>
    <property type="match status" value="1"/>
</dbReference>
<gene>
    <name evidence="10" type="primary">tcrA_3</name>
    <name evidence="10" type="ORF">RS82_01159</name>
</gene>
<dbReference type="RefSeq" id="WP_045297581.1">
    <property type="nucleotide sequence ID" value="NZ_JYJA01000029.1"/>
</dbReference>
<dbReference type="SMART" id="SM00862">
    <property type="entry name" value="Trans_reg_C"/>
    <property type="match status" value="1"/>
</dbReference>
<evidence type="ECO:0000259" key="9">
    <source>
        <dbReference type="PROSITE" id="PS51755"/>
    </source>
</evidence>
<evidence type="ECO:0000256" key="1">
    <source>
        <dbReference type="ARBA" id="ARBA00022553"/>
    </source>
</evidence>
<dbReference type="GO" id="GO:0000976">
    <property type="term" value="F:transcription cis-regulatory region binding"/>
    <property type="evidence" value="ECO:0007669"/>
    <property type="project" value="TreeGrafter"/>
</dbReference>
<name>A0A0M2HB05_MICTR</name>
<reference evidence="10 11" key="1">
    <citation type="submission" date="2015-02" db="EMBL/GenBank/DDBJ databases">
        <title>Draft genome sequences of ten Microbacterium spp. with emphasis on heavy metal contaminated environments.</title>
        <authorList>
            <person name="Corretto E."/>
        </authorList>
    </citation>
    <scope>NUCLEOTIDE SEQUENCE [LARGE SCALE GENOMIC DNA]</scope>
    <source>
        <strain evidence="10 11">DSM 8608</strain>
    </source>
</reference>
<evidence type="ECO:0000256" key="4">
    <source>
        <dbReference type="ARBA" id="ARBA00023125"/>
    </source>
</evidence>
<dbReference type="PROSITE" id="PS51755">
    <property type="entry name" value="OMPR_PHOB"/>
    <property type="match status" value="1"/>
</dbReference>
<evidence type="ECO:0000256" key="5">
    <source>
        <dbReference type="ARBA" id="ARBA00023163"/>
    </source>
</evidence>
<evidence type="ECO:0000313" key="10">
    <source>
        <dbReference type="EMBL" id="KJL43783.1"/>
    </source>
</evidence>
<dbReference type="InterPro" id="IPR039420">
    <property type="entry name" value="WalR-like"/>
</dbReference>
<dbReference type="PROSITE" id="PS50110">
    <property type="entry name" value="RESPONSE_REGULATORY"/>
    <property type="match status" value="1"/>
</dbReference>
<dbReference type="OrthoDB" id="9812490at2"/>
<evidence type="ECO:0000256" key="2">
    <source>
        <dbReference type="ARBA" id="ARBA00023012"/>
    </source>
</evidence>
<dbReference type="GO" id="GO:0032993">
    <property type="term" value="C:protein-DNA complex"/>
    <property type="evidence" value="ECO:0007669"/>
    <property type="project" value="TreeGrafter"/>
</dbReference>
<dbReference type="Gene3D" id="1.10.10.10">
    <property type="entry name" value="Winged helix-like DNA-binding domain superfamily/Winged helix DNA-binding domain"/>
    <property type="match status" value="1"/>
</dbReference>
<evidence type="ECO:0000256" key="6">
    <source>
        <dbReference type="PROSITE-ProRule" id="PRU00169"/>
    </source>
</evidence>
<organism evidence="10 11">
    <name type="scientific">Microbacterium trichothecenolyticum</name>
    <name type="common">Aureobacterium trichothecenolyticum</name>
    <dbReference type="NCBI Taxonomy" id="69370"/>
    <lineage>
        <taxon>Bacteria</taxon>
        <taxon>Bacillati</taxon>
        <taxon>Actinomycetota</taxon>
        <taxon>Actinomycetes</taxon>
        <taxon>Micrococcales</taxon>
        <taxon>Microbacteriaceae</taxon>
        <taxon>Microbacterium</taxon>
    </lineage>
</organism>
<feature type="modified residue" description="4-aspartylphosphate" evidence="6">
    <location>
        <position position="51"/>
    </location>
</feature>
<sequence length="221" mass="24220">MKVLVIDDDAALVSTVERGLMSEGFTVESADNGIDGLWRAREGSYDVIVLDIMLPGISGYRVCADLRSDGDWTPVLMLTAKDGDLDEAEALDTGADDYLVKPFSFPVLVARLHALTRRASLGVPPVTNVGALRVDVRAQRAWIGESQLPLTAREFDVLVFFLHRTGRLLSKSDILAGVWQDDFEGDPNIVEVYVARLRRKIAALTNTSVIETVRGAGYRLS</sequence>
<evidence type="ECO:0000256" key="7">
    <source>
        <dbReference type="PROSITE-ProRule" id="PRU01091"/>
    </source>
</evidence>
<evidence type="ECO:0000259" key="8">
    <source>
        <dbReference type="PROSITE" id="PS50110"/>
    </source>
</evidence>
<proteinExistence type="predicted"/>
<dbReference type="SUPFAM" id="SSF46894">
    <property type="entry name" value="C-terminal effector domain of the bipartite response regulators"/>
    <property type="match status" value="1"/>
</dbReference>
<dbReference type="AlphaFoldDB" id="A0A0M2HB05"/>
<dbReference type="Proteomes" id="UP000034098">
    <property type="component" value="Unassembled WGS sequence"/>
</dbReference>
<evidence type="ECO:0000256" key="3">
    <source>
        <dbReference type="ARBA" id="ARBA00023015"/>
    </source>
</evidence>
<dbReference type="InterPro" id="IPR001789">
    <property type="entry name" value="Sig_transdc_resp-reg_receiver"/>
</dbReference>
<keyword evidence="4 7" id="KW-0238">DNA-binding</keyword>
<dbReference type="InterPro" id="IPR016032">
    <property type="entry name" value="Sig_transdc_resp-reg_C-effctor"/>
</dbReference>
<dbReference type="CDD" id="cd19935">
    <property type="entry name" value="REC_OmpR_CusR-like"/>
    <property type="match status" value="1"/>
</dbReference>
<dbReference type="InterPro" id="IPR036388">
    <property type="entry name" value="WH-like_DNA-bd_sf"/>
</dbReference>
<accession>A0A0M2HB05</accession>
<dbReference type="PANTHER" id="PTHR48111">
    <property type="entry name" value="REGULATOR OF RPOS"/>
    <property type="match status" value="1"/>
</dbReference>
<keyword evidence="2" id="KW-0902">Two-component regulatory system</keyword>
<keyword evidence="11" id="KW-1185">Reference proteome</keyword>
<dbReference type="PANTHER" id="PTHR48111:SF36">
    <property type="entry name" value="TRANSCRIPTIONAL REGULATORY PROTEIN CUTR"/>
    <property type="match status" value="1"/>
</dbReference>
<dbReference type="GO" id="GO:0006355">
    <property type="term" value="P:regulation of DNA-templated transcription"/>
    <property type="evidence" value="ECO:0007669"/>
    <property type="project" value="InterPro"/>
</dbReference>
<protein>
    <submittedName>
        <fullName evidence="10">Transcriptional regulatory protein TcrA</fullName>
    </submittedName>
</protein>
<feature type="domain" description="OmpR/PhoB-type" evidence="9">
    <location>
        <begin position="124"/>
        <end position="221"/>
    </location>
</feature>
<feature type="domain" description="Response regulatory" evidence="8">
    <location>
        <begin position="2"/>
        <end position="116"/>
    </location>
</feature>
<dbReference type="Pfam" id="PF00486">
    <property type="entry name" value="Trans_reg_C"/>
    <property type="match status" value="1"/>
</dbReference>
<feature type="DNA-binding region" description="OmpR/PhoB-type" evidence="7">
    <location>
        <begin position="124"/>
        <end position="221"/>
    </location>
</feature>
<evidence type="ECO:0000313" key="11">
    <source>
        <dbReference type="Proteomes" id="UP000034098"/>
    </source>
</evidence>